<keyword evidence="3 6" id="KW-0378">Hydrolase</keyword>
<dbReference type="Pfam" id="PF00082">
    <property type="entry name" value="Peptidase_S8"/>
    <property type="match status" value="1"/>
</dbReference>
<dbReference type="SUPFAM" id="SSF52743">
    <property type="entry name" value="Subtilisin-like"/>
    <property type="match status" value="1"/>
</dbReference>
<proteinExistence type="inferred from homology"/>
<sequence length="494" mass="48904">MKLKPLLACAASVLAASATFAAAGDPASAGSAQPSAQPANLSDFLAGQLASLTGTTSVMVHGSSIAAARQAVAATGMRKTGEFTGIGVVIAQASRSQVQAVRSAPGVTYVEGGAQPIDFLADDLAETSNTATRGAEAAANLVGADGTPLTGKGVSVAVIDSGVDPTHPYFREADGSSAVVANLKAVCAPVGELCTVQRLPRVVDTDTLSVGGHGTHVSGIVAGRPTTLTEGGRLQGAAPAAKLVSISTGAALVILGADSALNWVLENHEAPCGAGVPASTCPPIKVTNNSYGPSGGGELDPESATVKLQRALAAEGVVTVWAAGNDGGDGSTSLTNPPGQDPTGGIVSVASYYDQDTGTRDGVVSEFSSRGLSTDAATWPDVSAPGESITSSCRLYLAICATGLDFRNGPGVLDLGTFNTISGTSMAAPHVAGIVAQLFQADPTATPADIERALKVSAHKFTDGAAYVSGPLGTTSYDKGHGLVDVVGAVAALG</sequence>
<feature type="active site" description="Charge relay system" evidence="5 6">
    <location>
        <position position="213"/>
    </location>
</feature>
<evidence type="ECO:0000256" key="2">
    <source>
        <dbReference type="ARBA" id="ARBA00022670"/>
    </source>
</evidence>
<evidence type="ECO:0000256" key="7">
    <source>
        <dbReference type="RuleBase" id="RU003355"/>
    </source>
</evidence>
<dbReference type="GO" id="GO:0004252">
    <property type="term" value="F:serine-type endopeptidase activity"/>
    <property type="evidence" value="ECO:0007669"/>
    <property type="project" value="UniProtKB-UniRule"/>
</dbReference>
<dbReference type="InterPro" id="IPR036852">
    <property type="entry name" value="Peptidase_S8/S53_dom_sf"/>
</dbReference>
<dbReference type="EMBL" id="JACCBW010000001">
    <property type="protein sequence ID" value="NYE35470.1"/>
    <property type="molecule type" value="Genomic_DNA"/>
</dbReference>
<organism evidence="10 11">
    <name type="scientific">Nocardioides cavernae</name>
    <dbReference type="NCBI Taxonomy" id="1921566"/>
    <lineage>
        <taxon>Bacteria</taxon>
        <taxon>Bacillati</taxon>
        <taxon>Actinomycetota</taxon>
        <taxon>Actinomycetes</taxon>
        <taxon>Propionibacteriales</taxon>
        <taxon>Nocardioidaceae</taxon>
        <taxon>Nocardioides</taxon>
    </lineage>
</organism>
<evidence type="ECO:0000256" key="6">
    <source>
        <dbReference type="PROSITE-ProRule" id="PRU01240"/>
    </source>
</evidence>
<gene>
    <name evidence="10" type="ORF">F4692_000574</name>
</gene>
<reference evidence="10 11" key="1">
    <citation type="submission" date="2020-07" db="EMBL/GenBank/DDBJ databases">
        <authorList>
            <person name="Partida-Martinez L."/>
            <person name="Huntemann M."/>
            <person name="Clum A."/>
            <person name="Wang J."/>
            <person name="Palaniappan K."/>
            <person name="Ritter S."/>
            <person name="Chen I.-M."/>
            <person name="Stamatis D."/>
            <person name="Reddy T."/>
            <person name="O'Malley R."/>
            <person name="Daum C."/>
            <person name="Shapiro N."/>
            <person name="Ivanova N."/>
            <person name="Kyrpides N."/>
            <person name="Woyke T."/>
        </authorList>
    </citation>
    <scope>NUCLEOTIDE SEQUENCE [LARGE SCALE GENOMIC DNA]</scope>
    <source>
        <strain evidence="10 11">AT2.17</strain>
    </source>
</reference>
<feature type="signal peptide" evidence="8">
    <location>
        <begin position="1"/>
        <end position="21"/>
    </location>
</feature>
<evidence type="ECO:0000313" key="10">
    <source>
        <dbReference type="EMBL" id="NYE35470.1"/>
    </source>
</evidence>
<keyword evidence="8" id="KW-0732">Signal</keyword>
<dbReference type="InterPro" id="IPR023827">
    <property type="entry name" value="Peptidase_S8_Asp-AS"/>
</dbReference>
<dbReference type="AlphaFoldDB" id="A0A7Y9KQD2"/>
<dbReference type="InterPro" id="IPR022398">
    <property type="entry name" value="Peptidase_S8_His-AS"/>
</dbReference>
<keyword evidence="2 6" id="KW-0645">Protease</keyword>
<dbReference type="PANTHER" id="PTHR43806:SF11">
    <property type="entry name" value="CEREVISIN-RELATED"/>
    <property type="match status" value="1"/>
</dbReference>
<dbReference type="PROSITE" id="PS00137">
    <property type="entry name" value="SUBTILASE_HIS"/>
    <property type="match status" value="1"/>
</dbReference>
<feature type="active site" description="Charge relay system" evidence="5 6">
    <location>
        <position position="425"/>
    </location>
</feature>
<dbReference type="InterPro" id="IPR015500">
    <property type="entry name" value="Peptidase_S8_subtilisin-rel"/>
</dbReference>
<feature type="domain" description="Peptidase S8/S53" evidence="9">
    <location>
        <begin position="151"/>
        <end position="460"/>
    </location>
</feature>
<evidence type="ECO:0000259" key="9">
    <source>
        <dbReference type="Pfam" id="PF00082"/>
    </source>
</evidence>
<dbReference type="Gene3D" id="3.40.50.200">
    <property type="entry name" value="Peptidase S8/S53 domain"/>
    <property type="match status" value="1"/>
</dbReference>
<evidence type="ECO:0000256" key="4">
    <source>
        <dbReference type="ARBA" id="ARBA00022825"/>
    </source>
</evidence>
<dbReference type="PRINTS" id="PR00723">
    <property type="entry name" value="SUBTILISIN"/>
</dbReference>
<dbReference type="PROSITE" id="PS00136">
    <property type="entry name" value="SUBTILASE_ASP"/>
    <property type="match status" value="1"/>
</dbReference>
<feature type="chain" id="PRO_5039698045" evidence="8">
    <location>
        <begin position="22"/>
        <end position="494"/>
    </location>
</feature>
<dbReference type="InterPro" id="IPR023828">
    <property type="entry name" value="Peptidase_S8_Ser-AS"/>
</dbReference>
<dbReference type="GO" id="GO:0006508">
    <property type="term" value="P:proteolysis"/>
    <property type="evidence" value="ECO:0007669"/>
    <property type="project" value="UniProtKB-KW"/>
</dbReference>
<comment type="similarity">
    <text evidence="1 6 7">Belongs to the peptidase S8 family.</text>
</comment>
<dbReference type="PANTHER" id="PTHR43806">
    <property type="entry name" value="PEPTIDASE S8"/>
    <property type="match status" value="1"/>
</dbReference>
<dbReference type="RefSeq" id="WP_308645136.1">
    <property type="nucleotide sequence ID" value="NZ_JACCBW010000001.1"/>
</dbReference>
<dbReference type="EC" id="3.4.21.-" evidence="10"/>
<dbReference type="PROSITE" id="PS51892">
    <property type="entry name" value="SUBTILASE"/>
    <property type="match status" value="1"/>
</dbReference>
<evidence type="ECO:0000256" key="8">
    <source>
        <dbReference type="SAM" id="SignalP"/>
    </source>
</evidence>
<comment type="caution">
    <text evidence="10">The sequence shown here is derived from an EMBL/GenBank/DDBJ whole genome shotgun (WGS) entry which is preliminary data.</text>
</comment>
<feature type="active site" description="Charge relay system" evidence="5 6">
    <location>
        <position position="160"/>
    </location>
</feature>
<reference evidence="10 11" key="2">
    <citation type="submission" date="2020-08" db="EMBL/GenBank/DDBJ databases">
        <title>The Agave Microbiome: Exploring the role of microbial communities in plant adaptations to desert environments.</title>
        <authorList>
            <person name="Partida-Martinez L.P."/>
        </authorList>
    </citation>
    <scope>NUCLEOTIDE SEQUENCE [LARGE SCALE GENOMIC DNA]</scope>
    <source>
        <strain evidence="10 11">AT2.17</strain>
    </source>
</reference>
<dbReference type="InterPro" id="IPR000209">
    <property type="entry name" value="Peptidase_S8/S53_dom"/>
</dbReference>
<dbReference type="Proteomes" id="UP000549911">
    <property type="component" value="Unassembled WGS sequence"/>
</dbReference>
<dbReference type="InterPro" id="IPR050131">
    <property type="entry name" value="Peptidase_S8_subtilisin-like"/>
</dbReference>
<keyword evidence="4 6" id="KW-0720">Serine protease</keyword>
<protein>
    <submittedName>
        <fullName evidence="10">Serine protease AprX</fullName>
        <ecNumber evidence="10">3.4.21.-</ecNumber>
    </submittedName>
</protein>
<keyword evidence="11" id="KW-1185">Reference proteome</keyword>
<evidence type="ECO:0000313" key="11">
    <source>
        <dbReference type="Proteomes" id="UP000549911"/>
    </source>
</evidence>
<name>A0A7Y9KQD2_9ACTN</name>
<evidence type="ECO:0000256" key="3">
    <source>
        <dbReference type="ARBA" id="ARBA00022801"/>
    </source>
</evidence>
<accession>A0A7Y9KQD2</accession>
<evidence type="ECO:0000256" key="1">
    <source>
        <dbReference type="ARBA" id="ARBA00011073"/>
    </source>
</evidence>
<dbReference type="PROSITE" id="PS00138">
    <property type="entry name" value="SUBTILASE_SER"/>
    <property type="match status" value="1"/>
</dbReference>
<evidence type="ECO:0000256" key="5">
    <source>
        <dbReference type="PIRSR" id="PIRSR615500-1"/>
    </source>
</evidence>